<name>A0A8J3IT87_9ACTN</name>
<evidence type="ECO:0000313" key="3">
    <source>
        <dbReference type="Proteomes" id="UP000612808"/>
    </source>
</evidence>
<dbReference type="Proteomes" id="UP000612808">
    <property type="component" value="Unassembled WGS sequence"/>
</dbReference>
<accession>A0A8J3IT87</accession>
<dbReference type="RefSeq" id="WP_203654323.1">
    <property type="nucleotide sequence ID" value="NZ_BAAAZM010000010.1"/>
</dbReference>
<dbReference type="Gene3D" id="3.40.50.720">
    <property type="entry name" value="NAD(P)-binding Rossmann-like Domain"/>
    <property type="match status" value="1"/>
</dbReference>
<gene>
    <name evidence="2" type="ORF">Aru02nite_03800</name>
</gene>
<dbReference type="InterPro" id="IPR036291">
    <property type="entry name" value="NAD(P)-bd_dom_sf"/>
</dbReference>
<dbReference type="AlphaFoldDB" id="A0A8J3IT87"/>
<dbReference type="InterPro" id="IPR001509">
    <property type="entry name" value="Epimerase_deHydtase"/>
</dbReference>
<dbReference type="SUPFAM" id="SSF51735">
    <property type="entry name" value="NAD(P)-binding Rossmann-fold domains"/>
    <property type="match status" value="1"/>
</dbReference>
<evidence type="ECO:0000313" key="2">
    <source>
        <dbReference type="EMBL" id="GID09491.1"/>
    </source>
</evidence>
<comment type="caution">
    <text evidence="2">The sequence shown here is derived from an EMBL/GenBank/DDBJ whole genome shotgun (WGS) entry which is preliminary data.</text>
</comment>
<protein>
    <submittedName>
        <fullName evidence="2">NAD-dependent epimerase</fullName>
    </submittedName>
</protein>
<dbReference type="Pfam" id="PF01370">
    <property type="entry name" value="Epimerase"/>
    <property type="match status" value="1"/>
</dbReference>
<evidence type="ECO:0000259" key="1">
    <source>
        <dbReference type="Pfam" id="PF01370"/>
    </source>
</evidence>
<keyword evidence="3" id="KW-1185">Reference proteome</keyword>
<reference evidence="2" key="1">
    <citation type="submission" date="2021-01" db="EMBL/GenBank/DDBJ databases">
        <title>Whole genome shotgun sequence of Actinocatenispora rupis NBRC 107355.</title>
        <authorList>
            <person name="Komaki H."/>
            <person name="Tamura T."/>
        </authorList>
    </citation>
    <scope>NUCLEOTIDE SEQUENCE</scope>
    <source>
        <strain evidence="2">NBRC 107355</strain>
    </source>
</reference>
<organism evidence="2 3">
    <name type="scientific">Actinocatenispora rupis</name>
    <dbReference type="NCBI Taxonomy" id="519421"/>
    <lineage>
        <taxon>Bacteria</taxon>
        <taxon>Bacillati</taxon>
        <taxon>Actinomycetota</taxon>
        <taxon>Actinomycetes</taxon>
        <taxon>Micromonosporales</taxon>
        <taxon>Micromonosporaceae</taxon>
        <taxon>Actinocatenispora</taxon>
    </lineage>
</organism>
<sequence>MSLHVIVGAGATAHATARLLVADGERVRMVSRRGGPDEPGIERTALDATDVDALTRLAEGADTVFNCAATAYHTWPETVPPLFGAIRTAAERTGAGYVMLTNLYGYGPVDDGPVTEATPQRATGPKGGTRAAMWREAKAAHDEGRVRATEVRAGQFLGAGAVSLFSIFVAPPVRAGRPALVPTELDHPHAFTAIGDAARTLVAASRNEAAWGAPWLAPTITATMRELATRYAALAGVPVPELGTLTDRELTLLGLTDPFWPELFETRFMDTGRFVVDAGHTERTLGVAASPLDEVLAEMR</sequence>
<proteinExistence type="predicted"/>
<dbReference type="EMBL" id="BOMB01000001">
    <property type="protein sequence ID" value="GID09491.1"/>
    <property type="molecule type" value="Genomic_DNA"/>
</dbReference>
<feature type="domain" description="NAD-dependent epimerase/dehydratase" evidence="1">
    <location>
        <begin position="7"/>
        <end position="207"/>
    </location>
</feature>